<feature type="compositionally biased region" description="Basic and acidic residues" evidence="1">
    <location>
        <begin position="56"/>
        <end position="67"/>
    </location>
</feature>
<name>A0A091DXQ7_FUKDA</name>
<keyword evidence="3" id="KW-1185">Reference proteome</keyword>
<proteinExistence type="predicted"/>
<accession>A0A091DXQ7</accession>
<protein>
    <submittedName>
        <fullName evidence="2">Keratin, type II cytoskeletal 8</fullName>
    </submittedName>
</protein>
<gene>
    <name evidence="2" type="ORF">H920_03353</name>
</gene>
<sequence length="200" mass="22452">MGSRGSSLDSPGLGSYGGAGGVGDITSFQRQGSGSWSSKTRRWRPSGAPCSSSRLPEQHGRGRELPRQTEGSWTHGREKLELEAKLGNTWRTSRPSRSLESELVLKKDAHASYVHKAEPESHLEGRTEENDFLRNWTKKRSLSCSRISDTSLVLWTAAAPRPQEAFLLRSRPRTGRSESRLPIKEQELRTCWEHRGDLRT</sequence>
<evidence type="ECO:0000313" key="2">
    <source>
        <dbReference type="EMBL" id="KFO35218.1"/>
    </source>
</evidence>
<dbReference type="EMBL" id="KN121850">
    <property type="protein sequence ID" value="KFO35218.1"/>
    <property type="molecule type" value="Genomic_DNA"/>
</dbReference>
<feature type="compositionally biased region" description="Gly residues" evidence="1">
    <location>
        <begin position="14"/>
        <end position="23"/>
    </location>
</feature>
<feature type="region of interest" description="Disordered" evidence="1">
    <location>
        <begin position="1"/>
        <end position="78"/>
    </location>
</feature>
<reference evidence="2 3" key="1">
    <citation type="submission" date="2013-11" db="EMBL/GenBank/DDBJ databases">
        <title>The Damaraland mole rat (Fukomys damarensis) genome and evolution of African mole rats.</title>
        <authorList>
            <person name="Gladyshev V.N."/>
            <person name="Fang X."/>
        </authorList>
    </citation>
    <scope>NUCLEOTIDE SEQUENCE [LARGE SCALE GENOMIC DNA]</scope>
    <source>
        <tissue evidence="2">Liver</tissue>
    </source>
</reference>
<dbReference type="Proteomes" id="UP000028990">
    <property type="component" value="Unassembled WGS sequence"/>
</dbReference>
<dbReference type="AlphaFoldDB" id="A0A091DXQ7"/>
<feature type="compositionally biased region" description="Polar residues" evidence="1">
    <location>
        <begin position="26"/>
        <end position="38"/>
    </location>
</feature>
<organism evidence="2 3">
    <name type="scientific">Fukomys damarensis</name>
    <name type="common">Damaraland mole rat</name>
    <name type="synonym">Cryptomys damarensis</name>
    <dbReference type="NCBI Taxonomy" id="885580"/>
    <lineage>
        <taxon>Eukaryota</taxon>
        <taxon>Metazoa</taxon>
        <taxon>Chordata</taxon>
        <taxon>Craniata</taxon>
        <taxon>Vertebrata</taxon>
        <taxon>Euteleostomi</taxon>
        <taxon>Mammalia</taxon>
        <taxon>Eutheria</taxon>
        <taxon>Euarchontoglires</taxon>
        <taxon>Glires</taxon>
        <taxon>Rodentia</taxon>
        <taxon>Hystricomorpha</taxon>
        <taxon>Bathyergidae</taxon>
        <taxon>Fukomys</taxon>
    </lineage>
</organism>
<evidence type="ECO:0000256" key="1">
    <source>
        <dbReference type="SAM" id="MobiDB-lite"/>
    </source>
</evidence>
<evidence type="ECO:0000313" key="3">
    <source>
        <dbReference type="Proteomes" id="UP000028990"/>
    </source>
</evidence>